<keyword evidence="5 11" id="KW-0378">Hydrolase</keyword>
<feature type="binding site" evidence="11">
    <location>
        <begin position="133"/>
        <end position="140"/>
    </location>
    <ligand>
        <name>GTP</name>
        <dbReference type="ChEBI" id="CHEBI:37565"/>
    </ligand>
</feature>
<comment type="function">
    <text evidence="10">Involved in targeting and insertion of nascent membrane proteins into the cytoplasmic membrane. Acts as a receptor for the complex formed by the signal recognition particle (SRP) and the ribosome-nascent chain (RNC). Interaction with SRP-RNC leads to the transfer of the RNC complex to the Sec translocase for insertion into the membrane, the hydrolysis of GTP by both Ffh and FtsY, and the dissociation of the SRP-FtsY complex into the individual components.</text>
</comment>
<keyword evidence="4 11" id="KW-0547">Nucleotide-binding</keyword>
<dbReference type="InterPro" id="IPR013822">
    <property type="entry name" value="Signal_recog_particl_SRP54_hlx"/>
</dbReference>
<organism evidence="13 14">
    <name type="scientific">Syntrophobacter fumaroxidans (strain DSM 10017 / MPOB)</name>
    <dbReference type="NCBI Taxonomy" id="335543"/>
    <lineage>
        <taxon>Bacteria</taxon>
        <taxon>Pseudomonadati</taxon>
        <taxon>Thermodesulfobacteriota</taxon>
        <taxon>Syntrophobacteria</taxon>
        <taxon>Syntrophobacterales</taxon>
        <taxon>Syntrophobacteraceae</taxon>
        <taxon>Syntrophobacter</taxon>
    </lineage>
</organism>
<dbReference type="PROSITE" id="PS00300">
    <property type="entry name" value="SRP54"/>
    <property type="match status" value="1"/>
</dbReference>
<evidence type="ECO:0000256" key="6">
    <source>
        <dbReference type="ARBA" id="ARBA00023134"/>
    </source>
</evidence>
<dbReference type="GO" id="GO:0005525">
    <property type="term" value="F:GTP binding"/>
    <property type="evidence" value="ECO:0007669"/>
    <property type="project" value="UniProtKB-UniRule"/>
</dbReference>
<evidence type="ECO:0000256" key="7">
    <source>
        <dbReference type="ARBA" id="ARBA00023136"/>
    </source>
</evidence>
<dbReference type="SUPFAM" id="SSF47364">
    <property type="entry name" value="Domain of the SRP/SRP receptor G-proteins"/>
    <property type="match status" value="1"/>
</dbReference>
<dbReference type="GO" id="GO:0003924">
    <property type="term" value="F:GTPase activity"/>
    <property type="evidence" value="ECO:0007669"/>
    <property type="project" value="UniProtKB-UniRule"/>
</dbReference>
<feature type="binding site" evidence="11">
    <location>
        <begin position="279"/>
        <end position="282"/>
    </location>
    <ligand>
        <name>GTP</name>
        <dbReference type="ChEBI" id="CHEBI:37565"/>
    </ligand>
</feature>
<keyword evidence="8 11" id="KW-0675">Receptor</keyword>
<keyword evidence="14" id="KW-1185">Reference proteome</keyword>
<dbReference type="Pfam" id="PF02881">
    <property type="entry name" value="SRP54_N"/>
    <property type="match status" value="1"/>
</dbReference>
<feature type="binding site" evidence="11">
    <location>
        <begin position="215"/>
        <end position="219"/>
    </location>
    <ligand>
        <name>GTP</name>
        <dbReference type="ChEBI" id="CHEBI:37565"/>
    </ligand>
</feature>
<evidence type="ECO:0000259" key="12">
    <source>
        <dbReference type="PROSITE" id="PS00300"/>
    </source>
</evidence>
<dbReference type="HAMAP" id="MF_00920">
    <property type="entry name" value="FtsY"/>
    <property type="match status" value="1"/>
</dbReference>
<gene>
    <name evidence="11" type="primary">ftsY</name>
    <name evidence="13" type="ordered locus">Sfum_2460</name>
</gene>
<keyword evidence="2 11" id="KW-1003">Cell membrane</keyword>
<sequence length="326" mass="36258">MEVEEAVFGVDDETGAGEEAASGKRRFFSRLRDRLHKTREQFINRMDRLVLGRKKIDMDLLDELEEVLITSDLGVRTTQLLLEKVADKIKRQELKDPQKLRDQLREEITRILSVESSAWDPRSARPFVIMIIGVNGVGKTTTIGKLAHQFKSEGLKVMLVAADTFRAAAVEQLSLWGERVNVPVVKQKSGSDPSAVAFDAMDAAVSRGMDIVLLDTAGRMHTKVNLMEELKKVQRVVNRKDPSAPHEILLVLDASTGQNALSQARLFKEEIGVTGLILTKLDGTAKGGIIVAISDELQLPVRYIGIGESLDDLRPFDPEEFTRALF</sequence>
<keyword evidence="6 11" id="KW-0342">GTP-binding</keyword>
<dbReference type="EC" id="3.6.5.4" evidence="11"/>
<dbReference type="InterPro" id="IPR004390">
    <property type="entry name" value="SR_rcpt_FtsY"/>
</dbReference>
<dbReference type="GO" id="GO:0006614">
    <property type="term" value="P:SRP-dependent cotranslational protein targeting to membrane"/>
    <property type="evidence" value="ECO:0007669"/>
    <property type="project" value="InterPro"/>
</dbReference>
<dbReference type="GO" id="GO:0005886">
    <property type="term" value="C:plasma membrane"/>
    <property type="evidence" value="ECO:0007669"/>
    <property type="project" value="UniProtKB-SubCell"/>
</dbReference>
<dbReference type="KEGG" id="sfu:Sfum_2460"/>
<dbReference type="FunFam" id="1.20.120.140:FF:000002">
    <property type="entry name" value="Signal recognition particle receptor FtsY"/>
    <property type="match status" value="1"/>
</dbReference>
<dbReference type="FunCoup" id="A0LL38">
    <property type="interactions" value="559"/>
</dbReference>
<evidence type="ECO:0000313" key="13">
    <source>
        <dbReference type="EMBL" id="ABK18140.1"/>
    </source>
</evidence>
<dbReference type="eggNOG" id="COG0552">
    <property type="taxonomic scope" value="Bacteria"/>
</dbReference>
<evidence type="ECO:0000256" key="1">
    <source>
        <dbReference type="ARBA" id="ARBA00004413"/>
    </source>
</evidence>
<feature type="domain" description="SRP54-type proteins GTP-binding" evidence="12">
    <location>
        <begin position="300"/>
        <end position="313"/>
    </location>
</feature>
<dbReference type="CDD" id="cd17874">
    <property type="entry name" value="FtsY"/>
    <property type="match status" value="1"/>
</dbReference>
<comment type="subunit">
    <text evidence="11">Part of the signal recognition particle protein translocation system, which is composed of SRP and FtsY.</text>
</comment>
<evidence type="ECO:0000256" key="10">
    <source>
        <dbReference type="ARBA" id="ARBA00053570"/>
    </source>
</evidence>
<dbReference type="Proteomes" id="UP000001784">
    <property type="component" value="Chromosome"/>
</dbReference>
<comment type="catalytic activity">
    <reaction evidence="9 11">
        <text>GTP + H2O = GDP + phosphate + H(+)</text>
        <dbReference type="Rhea" id="RHEA:19669"/>
        <dbReference type="ChEBI" id="CHEBI:15377"/>
        <dbReference type="ChEBI" id="CHEBI:15378"/>
        <dbReference type="ChEBI" id="CHEBI:37565"/>
        <dbReference type="ChEBI" id="CHEBI:43474"/>
        <dbReference type="ChEBI" id="CHEBI:58189"/>
        <dbReference type="EC" id="3.6.5.4"/>
    </reaction>
</comment>
<protein>
    <recommendedName>
        <fullName evidence="11">Signal recognition particle receptor FtsY</fullName>
        <shortName evidence="11">SRP receptor</shortName>
        <ecNumber evidence="11">3.6.5.4</ecNumber>
    </recommendedName>
</protein>
<accession>A0LL38</accession>
<dbReference type="PANTHER" id="PTHR43134:SF1">
    <property type="entry name" value="SIGNAL RECOGNITION PARTICLE RECEPTOR SUBUNIT ALPHA"/>
    <property type="match status" value="1"/>
</dbReference>
<evidence type="ECO:0000256" key="4">
    <source>
        <dbReference type="ARBA" id="ARBA00022741"/>
    </source>
</evidence>
<name>A0LL38_SYNFM</name>
<dbReference type="GO" id="GO:0005047">
    <property type="term" value="F:signal recognition particle binding"/>
    <property type="evidence" value="ECO:0007669"/>
    <property type="project" value="TreeGrafter"/>
</dbReference>
<dbReference type="InParanoid" id="A0LL38"/>
<dbReference type="PANTHER" id="PTHR43134">
    <property type="entry name" value="SIGNAL RECOGNITION PARTICLE RECEPTOR SUBUNIT ALPHA"/>
    <property type="match status" value="1"/>
</dbReference>
<dbReference type="SMART" id="SM00963">
    <property type="entry name" value="SRP54_N"/>
    <property type="match status" value="1"/>
</dbReference>
<evidence type="ECO:0000256" key="8">
    <source>
        <dbReference type="ARBA" id="ARBA00023170"/>
    </source>
</evidence>
<dbReference type="AlphaFoldDB" id="A0LL38"/>
<evidence type="ECO:0000256" key="11">
    <source>
        <dbReference type="HAMAP-Rule" id="MF_00920"/>
    </source>
</evidence>
<dbReference type="SMART" id="SM00962">
    <property type="entry name" value="SRP54"/>
    <property type="match status" value="1"/>
</dbReference>
<dbReference type="Gene3D" id="1.20.120.140">
    <property type="entry name" value="Signal recognition particle SRP54, nucleotide-binding domain"/>
    <property type="match status" value="1"/>
</dbReference>
<keyword evidence="3 11" id="KW-0963">Cytoplasm</keyword>
<dbReference type="EMBL" id="CP000478">
    <property type="protein sequence ID" value="ABK18140.1"/>
    <property type="molecule type" value="Genomic_DNA"/>
</dbReference>
<dbReference type="Pfam" id="PF00448">
    <property type="entry name" value="SRP54"/>
    <property type="match status" value="1"/>
</dbReference>
<dbReference type="InterPro" id="IPR042101">
    <property type="entry name" value="SRP54_N_sf"/>
</dbReference>
<dbReference type="InterPro" id="IPR027417">
    <property type="entry name" value="P-loop_NTPase"/>
</dbReference>
<evidence type="ECO:0000256" key="5">
    <source>
        <dbReference type="ARBA" id="ARBA00022801"/>
    </source>
</evidence>
<dbReference type="HOGENOM" id="CLU_009301_3_0_7"/>
<dbReference type="NCBIfam" id="TIGR00064">
    <property type="entry name" value="ftsY"/>
    <property type="match status" value="1"/>
</dbReference>
<evidence type="ECO:0000256" key="9">
    <source>
        <dbReference type="ARBA" id="ARBA00048027"/>
    </source>
</evidence>
<keyword evidence="11" id="KW-0997">Cell inner membrane</keyword>
<dbReference type="InterPro" id="IPR000897">
    <property type="entry name" value="SRP54_GTPase_dom"/>
</dbReference>
<dbReference type="GO" id="GO:0005737">
    <property type="term" value="C:cytoplasm"/>
    <property type="evidence" value="ECO:0007669"/>
    <property type="project" value="UniProtKB-SubCell"/>
</dbReference>
<dbReference type="InterPro" id="IPR003593">
    <property type="entry name" value="AAA+_ATPase"/>
</dbReference>
<evidence type="ECO:0000256" key="3">
    <source>
        <dbReference type="ARBA" id="ARBA00022490"/>
    </source>
</evidence>
<comment type="subcellular location">
    <subcellularLocation>
        <location evidence="11">Cell inner membrane</location>
        <topology evidence="11">Peripheral membrane protein</topology>
        <orientation evidence="11">Cytoplasmic side</orientation>
    </subcellularLocation>
    <subcellularLocation>
        <location evidence="11">Cytoplasm</location>
    </subcellularLocation>
    <subcellularLocation>
        <location evidence="1">Cell membrane</location>
        <topology evidence="1">Peripheral membrane protein</topology>
        <orientation evidence="1">Cytoplasmic side</orientation>
    </subcellularLocation>
</comment>
<dbReference type="SUPFAM" id="SSF52540">
    <property type="entry name" value="P-loop containing nucleoside triphosphate hydrolases"/>
    <property type="match status" value="1"/>
</dbReference>
<dbReference type="Gene3D" id="3.40.50.300">
    <property type="entry name" value="P-loop containing nucleotide triphosphate hydrolases"/>
    <property type="match status" value="1"/>
</dbReference>
<keyword evidence="7 11" id="KW-0472">Membrane</keyword>
<dbReference type="SMART" id="SM00382">
    <property type="entry name" value="AAA"/>
    <property type="match status" value="1"/>
</dbReference>
<reference evidence="13 14" key="1">
    <citation type="submission" date="2006-10" db="EMBL/GenBank/DDBJ databases">
        <title>Complete sequence of Syntrophobacter fumaroxidans MPOB.</title>
        <authorList>
            <consortium name="US DOE Joint Genome Institute"/>
            <person name="Copeland A."/>
            <person name="Lucas S."/>
            <person name="Lapidus A."/>
            <person name="Barry K."/>
            <person name="Detter J.C."/>
            <person name="Glavina del Rio T."/>
            <person name="Hammon N."/>
            <person name="Israni S."/>
            <person name="Pitluck S."/>
            <person name="Goltsman E.G."/>
            <person name="Martinez M."/>
            <person name="Schmutz J."/>
            <person name="Larimer F."/>
            <person name="Land M."/>
            <person name="Hauser L."/>
            <person name="Kyrpides N."/>
            <person name="Kim E."/>
            <person name="Boone D.R."/>
            <person name="Brockman F."/>
            <person name="Culley D."/>
            <person name="Ferry J."/>
            <person name="Gunsalus R."/>
            <person name="McInerney M.J."/>
            <person name="Morrison M."/>
            <person name="Plugge C."/>
            <person name="Rohlin L."/>
            <person name="Scholten J."/>
            <person name="Sieber J."/>
            <person name="Stams A.J.M."/>
            <person name="Worm P."/>
            <person name="Henstra A.M."/>
            <person name="Richardson P."/>
        </authorList>
    </citation>
    <scope>NUCLEOTIDE SEQUENCE [LARGE SCALE GENOMIC DNA]</scope>
    <source>
        <strain evidence="14">DSM 10017 / MPOB</strain>
    </source>
</reference>
<evidence type="ECO:0000256" key="2">
    <source>
        <dbReference type="ARBA" id="ARBA00022475"/>
    </source>
</evidence>
<dbReference type="STRING" id="335543.Sfum_2460"/>
<proteinExistence type="inferred from homology"/>
<dbReference type="FunFam" id="3.40.50.300:FF:000053">
    <property type="entry name" value="Signal recognition particle receptor FtsY"/>
    <property type="match status" value="1"/>
</dbReference>
<comment type="similarity">
    <text evidence="11">Belongs to the GTP-binding SRP family. FtsY subfamily.</text>
</comment>
<dbReference type="InterPro" id="IPR036225">
    <property type="entry name" value="SRP/SRP_N"/>
</dbReference>
<evidence type="ECO:0000313" key="14">
    <source>
        <dbReference type="Proteomes" id="UP000001784"/>
    </source>
</evidence>